<keyword evidence="2" id="KW-1185">Reference proteome</keyword>
<sequence length="250" mass="28207">METMPVLAWFHSVAMEAESKPTACALEPRFDALRMDRVPESDGLPVIQFQRYANGGVTPSEETLNRVELVLPTTKATYDKGPKCETGVAPLWLALGGPMVAVRSVMNWYDEGVWKLHLTGAAFPQLMFAVTDPILPRELIGEYLPQWRHDVNRNPLTDAIDEELVEIEMDRFVVLVALFRMSIETGAAFPIMELVVTGLLHKAVYDLFDEWGIARHVKVYPEIMRDHQRDAVAKGFETLENMQASRAAKH</sequence>
<proteinExistence type="predicted"/>
<comment type="caution">
    <text evidence="1">The sequence shown here is derived from an EMBL/GenBank/DDBJ whole genome shotgun (WGS) entry which is preliminary data.</text>
</comment>
<dbReference type="RefSeq" id="WP_201138893.1">
    <property type="nucleotide sequence ID" value="NZ_CAJNAS010000003.1"/>
</dbReference>
<evidence type="ECO:0000313" key="1">
    <source>
        <dbReference type="EMBL" id="CAE6872336.1"/>
    </source>
</evidence>
<dbReference type="EMBL" id="CAJNAS010000003">
    <property type="protein sequence ID" value="CAE6872336.1"/>
    <property type="molecule type" value="Genomic_DNA"/>
</dbReference>
<dbReference type="Proteomes" id="UP000675121">
    <property type="component" value="Unassembled WGS sequence"/>
</dbReference>
<gene>
    <name evidence="1" type="ORF">R70211_01351</name>
</gene>
<dbReference type="AlphaFoldDB" id="A0A9N8QUZ7"/>
<reference evidence="1" key="1">
    <citation type="submission" date="2021-02" db="EMBL/GenBank/DDBJ databases">
        <authorList>
            <person name="Vanwijnsberghe S."/>
        </authorList>
    </citation>
    <scope>NUCLEOTIDE SEQUENCE</scope>
    <source>
        <strain evidence="1">R-70211</strain>
    </source>
</reference>
<organism evidence="1 2">
    <name type="scientific">Paraburkholderia domus</name>
    <dbReference type="NCBI Taxonomy" id="2793075"/>
    <lineage>
        <taxon>Bacteria</taxon>
        <taxon>Pseudomonadati</taxon>
        <taxon>Pseudomonadota</taxon>
        <taxon>Betaproteobacteria</taxon>
        <taxon>Burkholderiales</taxon>
        <taxon>Burkholderiaceae</taxon>
        <taxon>Paraburkholderia</taxon>
    </lineage>
</organism>
<accession>A0A9N8QUZ7</accession>
<name>A0A9N8QUZ7_9BURK</name>
<evidence type="ECO:0000313" key="2">
    <source>
        <dbReference type="Proteomes" id="UP000675121"/>
    </source>
</evidence>
<protein>
    <submittedName>
        <fullName evidence="1">Uncharacterized protein</fullName>
    </submittedName>
</protein>